<feature type="region of interest" description="Disordered" evidence="1">
    <location>
        <begin position="50"/>
        <end position="111"/>
    </location>
</feature>
<protein>
    <submittedName>
        <fullName evidence="2">Uncharacterized protein</fullName>
    </submittedName>
</protein>
<dbReference type="EMBL" id="DS995904">
    <property type="protein sequence ID" value="EEA20332.1"/>
    <property type="molecule type" value="Genomic_DNA"/>
</dbReference>
<name>B6QQP1_TALMQ</name>
<proteinExistence type="predicted"/>
<reference evidence="3" key="1">
    <citation type="journal article" date="2015" name="Genome Announc.">
        <title>Genome sequence of the AIDS-associated pathogen Penicillium marneffei (ATCC18224) and its near taxonomic relative Talaromyces stipitatus (ATCC10500).</title>
        <authorList>
            <person name="Nierman W.C."/>
            <person name="Fedorova-Abrams N.D."/>
            <person name="Andrianopoulos A."/>
        </authorList>
    </citation>
    <scope>NUCLEOTIDE SEQUENCE [LARGE SCALE GENOMIC DNA]</scope>
    <source>
        <strain evidence="3">ATCC 18224 / CBS 334.59 / QM 7333</strain>
    </source>
</reference>
<evidence type="ECO:0000313" key="3">
    <source>
        <dbReference type="Proteomes" id="UP000001294"/>
    </source>
</evidence>
<dbReference type="VEuPathDB" id="FungiDB:PMAA_041790"/>
<organism evidence="2 3">
    <name type="scientific">Talaromyces marneffei (strain ATCC 18224 / CBS 334.59 / QM 7333)</name>
    <name type="common">Penicillium marneffei</name>
    <dbReference type="NCBI Taxonomy" id="441960"/>
    <lineage>
        <taxon>Eukaryota</taxon>
        <taxon>Fungi</taxon>
        <taxon>Dikarya</taxon>
        <taxon>Ascomycota</taxon>
        <taxon>Pezizomycotina</taxon>
        <taxon>Eurotiomycetes</taxon>
        <taxon>Eurotiomycetidae</taxon>
        <taxon>Eurotiales</taxon>
        <taxon>Trichocomaceae</taxon>
        <taxon>Talaromyces</taxon>
        <taxon>Talaromyces sect. Talaromyces</taxon>
    </lineage>
</organism>
<dbReference type="OrthoDB" id="5377039at2759"/>
<sequence>MIIFFTHLCSRPSLNLIELFKVPTNQLNHPLRFQLHYLRSTLTMSADLDGDSEMLSSSGSESPIGARTPTFDKPTELSPPGSQTASHHESFGGDSNTLGSGAGAGPSSSITSAFDKLAGDIKAAQGKDAPGASWNNQRAQEEFNRALESVVDRDFSLREFGDPFDESDMLQGLSGV</sequence>
<dbReference type="PhylomeDB" id="B6QQP1"/>
<gene>
    <name evidence="2" type="ORF">PMAA_041790</name>
</gene>
<keyword evidence="3" id="KW-1185">Reference proteome</keyword>
<feature type="compositionally biased region" description="Low complexity" evidence="1">
    <location>
        <begin position="53"/>
        <end position="62"/>
    </location>
</feature>
<accession>B6QQP1</accession>
<evidence type="ECO:0000256" key="1">
    <source>
        <dbReference type="SAM" id="MobiDB-lite"/>
    </source>
</evidence>
<dbReference type="Proteomes" id="UP000001294">
    <property type="component" value="Unassembled WGS sequence"/>
</dbReference>
<dbReference type="HOGENOM" id="CLU_115980_0_0_1"/>
<dbReference type="AlphaFoldDB" id="B6QQP1"/>
<evidence type="ECO:0000313" key="2">
    <source>
        <dbReference type="EMBL" id="EEA20332.1"/>
    </source>
</evidence>